<dbReference type="Proteomes" id="UP000283063">
    <property type="component" value="Chromosome"/>
</dbReference>
<dbReference type="OrthoDB" id="7708102at2"/>
<keyword evidence="2" id="KW-1185">Reference proteome</keyword>
<dbReference type="PROSITE" id="PS51257">
    <property type="entry name" value="PROKAR_LIPOPROTEIN"/>
    <property type="match status" value="1"/>
</dbReference>
<gene>
    <name evidence="1" type="ORF">EBB79_05065</name>
</gene>
<proteinExistence type="predicted"/>
<name>A0A3T0MZX8_9RHOB</name>
<dbReference type="RefSeq" id="WP_127747875.1">
    <property type="nucleotide sequence ID" value="NZ_CP033219.1"/>
</dbReference>
<sequence length="100" mass="10977">MKAHLIFPALLVMVACDVPIAATRTSASGETEIKLQNNLNCWDNRCMRYNAQNDTFSLSGRYAVRAPAGAVQNGGYISVAAFEQTYSRASRASFNGRENR</sequence>
<protein>
    <recommendedName>
        <fullName evidence="3">Lipoprotein</fullName>
    </recommendedName>
</protein>
<evidence type="ECO:0000313" key="2">
    <source>
        <dbReference type="Proteomes" id="UP000283063"/>
    </source>
</evidence>
<dbReference type="EMBL" id="CP033219">
    <property type="protein sequence ID" value="AZV77320.1"/>
    <property type="molecule type" value="Genomic_DNA"/>
</dbReference>
<reference evidence="1 2" key="1">
    <citation type="submission" date="2018-10" db="EMBL/GenBank/DDBJ databases">
        <title>Parasedimentitalea marina sp. nov., a psychrophilic bacterium isolated from deep seawater of the New Britain Trench.</title>
        <authorList>
            <person name="Cao J."/>
        </authorList>
    </citation>
    <scope>NUCLEOTIDE SEQUENCE [LARGE SCALE GENOMIC DNA]</scope>
    <source>
        <strain evidence="1 2">W43</strain>
    </source>
</reference>
<evidence type="ECO:0000313" key="1">
    <source>
        <dbReference type="EMBL" id="AZV77320.1"/>
    </source>
</evidence>
<organism evidence="1 2">
    <name type="scientific">Parasedimentitalea marina</name>
    <dbReference type="NCBI Taxonomy" id="2483033"/>
    <lineage>
        <taxon>Bacteria</taxon>
        <taxon>Pseudomonadati</taxon>
        <taxon>Pseudomonadota</taxon>
        <taxon>Alphaproteobacteria</taxon>
        <taxon>Rhodobacterales</taxon>
        <taxon>Paracoccaceae</taxon>
        <taxon>Parasedimentitalea</taxon>
    </lineage>
</organism>
<accession>A0A3T0MZX8</accession>
<dbReference type="AlphaFoldDB" id="A0A3T0MZX8"/>
<dbReference type="KEGG" id="sedi:EBB79_05065"/>
<evidence type="ECO:0008006" key="3">
    <source>
        <dbReference type="Google" id="ProtNLM"/>
    </source>
</evidence>